<dbReference type="PANTHER" id="PTHR31044:SF74">
    <property type="entry name" value="PLASMODESMATA CALLOSE-BINDING PROTEIN 3-LIKE"/>
    <property type="match status" value="1"/>
</dbReference>
<keyword evidence="2" id="KW-0336">GPI-anchor</keyword>
<evidence type="ECO:0000256" key="4">
    <source>
        <dbReference type="SAM" id="MobiDB-lite"/>
    </source>
</evidence>
<dbReference type="EMBL" id="GGEC01026275">
    <property type="protein sequence ID" value="MBX06759.1"/>
    <property type="molecule type" value="Transcribed_RNA"/>
</dbReference>
<comment type="subcellular location">
    <subcellularLocation>
        <location evidence="1">Cell membrane</location>
        <topology evidence="1">Lipid-anchor</topology>
        <topology evidence="1">GPI-anchor</topology>
    </subcellularLocation>
</comment>
<sequence>MDALFYFVLFLALSGRSSATYCLCKDGAGDQALQKSIDYACGAGADCTPILQNGACYNPNTVKAHCDWAVNSYFQRKGQGAGTCDFSGTATQSANPPTTVAAGCTYPSSASTSSPGPTTGGTTTPTTGSTTPTTGGTTTTPTTTTPSSVFGTGLGPSGTGLENNGVAPFSIKDINFFLAYKVALCFSGLSLLLWA</sequence>
<evidence type="ECO:0000256" key="2">
    <source>
        <dbReference type="ARBA" id="ARBA00022622"/>
    </source>
</evidence>
<dbReference type="InterPro" id="IPR044788">
    <property type="entry name" value="X8_dom_prot"/>
</dbReference>
<dbReference type="Pfam" id="PF07983">
    <property type="entry name" value="X8"/>
    <property type="match status" value="1"/>
</dbReference>
<dbReference type="AlphaFoldDB" id="A0A2P2KM05"/>
<evidence type="ECO:0000259" key="6">
    <source>
        <dbReference type="SMART" id="SM00768"/>
    </source>
</evidence>
<evidence type="ECO:0000256" key="5">
    <source>
        <dbReference type="SAM" id="SignalP"/>
    </source>
</evidence>
<accession>A0A2P2KM05</accession>
<dbReference type="PANTHER" id="PTHR31044">
    <property type="entry name" value="BETA-1,3 GLUCANASE"/>
    <property type="match status" value="1"/>
</dbReference>
<dbReference type="GO" id="GO:0098552">
    <property type="term" value="C:side of membrane"/>
    <property type="evidence" value="ECO:0007669"/>
    <property type="project" value="UniProtKB-KW"/>
</dbReference>
<reference evidence="7" key="1">
    <citation type="submission" date="2018-02" db="EMBL/GenBank/DDBJ databases">
        <title>Rhizophora mucronata_Transcriptome.</title>
        <authorList>
            <person name="Meera S.P."/>
            <person name="Sreeshan A."/>
            <person name="Augustine A."/>
        </authorList>
    </citation>
    <scope>NUCLEOTIDE SEQUENCE</scope>
    <source>
        <tissue evidence="7">Leaf</tissue>
    </source>
</reference>
<keyword evidence="2" id="KW-0449">Lipoprotein</keyword>
<protein>
    <submittedName>
        <fullName evidence="7">Glucan endo-1 3-beta-glucosidase-like protein At1g69295</fullName>
    </submittedName>
</protein>
<dbReference type="SMART" id="SM00768">
    <property type="entry name" value="X8"/>
    <property type="match status" value="1"/>
</dbReference>
<keyword evidence="2" id="KW-0472">Membrane</keyword>
<feature type="compositionally biased region" description="Low complexity" evidence="4">
    <location>
        <begin position="111"/>
        <end position="148"/>
    </location>
</feature>
<feature type="chain" id="PRO_5015147505" evidence="5">
    <location>
        <begin position="20"/>
        <end position="195"/>
    </location>
</feature>
<evidence type="ECO:0000313" key="7">
    <source>
        <dbReference type="EMBL" id="MBX06759.1"/>
    </source>
</evidence>
<evidence type="ECO:0000256" key="1">
    <source>
        <dbReference type="ARBA" id="ARBA00004609"/>
    </source>
</evidence>
<evidence type="ECO:0000256" key="3">
    <source>
        <dbReference type="ARBA" id="ARBA00022729"/>
    </source>
</evidence>
<proteinExistence type="predicted"/>
<name>A0A2P2KM05_RHIMU</name>
<organism evidence="7">
    <name type="scientific">Rhizophora mucronata</name>
    <name type="common">Asiatic mangrove</name>
    <dbReference type="NCBI Taxonomy" id="61149"/>
    <lineage>
        <taxon>Eukaryota</taxon>
        <taxon>Viridiplantae</taxon>
        <taxon>Streptophyta</taxon>
        <taxon>Embryophyta</taxon>
        <taxon>Tracheophyta</taxon>
        <taxon>Spermatophyta</taxon>
        <taxon>Magnoliopsida</taxon>
        <taxon>eudicotyledons</taxon>
        <taxon>Gunneridae</taxon>
        <taxon>Pentapetalae</taxon>
        <taxon>rosids</taxon>
        <taxon>fabids</taxon>
        <taxon>Malpighiales</taxon>
        <taxon>Rhizophoraceae</taxon>
        <taxon>Rhizophora</taxon>
    </lineage>
</organism>
<dbReference type="Gene3D" id="1.20.58.1040">
    <property type="match status" value="1"/>
</dbReference>
<keyword evidence="2" id="KW-0325">Glycoprotein</keyword>
<dbReference type="InterPro" id="IPR012946">
    <property type="entry name" value="X8"/>
</dbReference>
<feature type="signal peptide" evidence="5">
    <location>
        <begin position="1"/>
        <end position="19"/>
    </location>
</feature>
<keyword evidence="3 5" id="KW-0732">Signal</keyword>
<feature type="domain" description="X8" evidence="6">
    <location>
        <begin position="20"/>
        <end position="106"/>
    </location>
</feature>
<feature type="region of interest" description="Disordered" evidence="4">
    <location>
        <begin position="105"/>
        <end position="156"/>
    </location>
</feature>
<dbReference type="GO" id="GO:0005886">
    <property type="term" value="C:plasma membrane"/>
    <property type="evidence" value="ECO:0007669"/>
    <property type="project" value="UniProtKB-SubCell"/>
</dbReference>
<dbReference type="GO" id="GO:0009506">
    <property type="term" value="C:plasmodesma"/>
    <property type="evidence" value="ECO:0007669"/>
    <property type="project" value="UniProtKB-ARBA"/>
</dbReference>